<organism evidence="2 3">
    <name type="scientific">Roseobacter fucihabitans</name>
    <dbReference type="NCBI Taxonomy" id="1537242"/>
    <lineage>
        <taxon>Bacteria</taxon>
        <taxon>Pseudomonadati</taxon>
        <taxon>Pseudomonadota</taxon>
        <taxon>Alphaproteobacteria</taxon>
        <taxon>Rhodobacterales</taxon>
        <taxon>Roseobacteraceae</taxon>
        <taxon>Roseobacter</taxon>
    </lineage>
</organism>
<proteinExistence type="predicted"/>
<accession>A0ABZ2C0M6</accession>
<sequence>MTAYCLFQNLEITDMDKMQEYAITVEPITHAFKGQYVTKAGQVDVKEGDWAPTYPVIIKFPSMADAQAWYASDDYAPLKALRKSAGTFSAVFIEGNTE</sequence>
<evidence type="ECO:0000313" key="3">
    <source>
        <dbReference type="Proteomes" id="UP001318682"/>
    </source>
</evidence>
<dbReference type="SUPFAM" id="SSF54909">
    <property type="entry name" value="Dimeric alpha+beta barrel"/>
    <property type="match status" value="1"/>
</dbReference>
<dbReference type="InterPro" id="IPR011008">
    <property type="entry name" value="Dimeric_a/b-barrel"/>
</dbReference>
<dbReference type="PANTHER" id="PTHR41521:SF4">
    <property type="entry name" value="BLR0684 PROTEIN"/>
    <property type="match status" value="1"/>
</dbReference>
<evidence type="ECO:0000313" key="2">
    <source>
        <dbReference type="EMBL" id="WVX51651.1"/>
    </source>
</evidence>
<reference evidence="2 3" key="2">
    <citation type="submission" date="2024-01" db="EMBL/GenBank/DDBJ databases">
        <title>Roseobacter fucihabitans sp. nov., isolated from the brown alga Fucus spiralis.</title>
        <authorList>
            <person name="Hahnke S."/>
            <person name="Berger M."/>
            <person name="Schlingloff A."/>
            <person name="Athale I."/>
            <person name="Neumann-Schaal M."/>
            <person name="Adenaya A."/>
            <person name="Poehlein A."/>
            <person name="Daniel R."/>
            <person name="Pertersen J."/>
            <person name="Brinkhoff T."/>
        </authorList>
    </citation>
    <scope>NUCLEOTIDE SEQUENCE [LARGE SCALE GENOMIC DNA]</scope>
    <source>
        <strain evidence="2 3">B14</strain>
        <plasmid evidence="2 3">pROLI81</plasmid>
    </source>
</reference>
<dbReference type="Proteomes" id="UP001318682">
    <property type="component" value="Plasmid pROLI81"/>
</dbReference>
<geneLocation type="plasmid" evidence="2 3">
    <name>pROLI81</name>
</geneLocation>
<dbReference type="PANTHER" id="PTHR41521">
    <property type="match status" value="1"/>
</dbReference>
<dbReference type="Pfam" id="PF07045">
    <property type="entry name" value="DUF1330"/>
    <property type="match status" value="1"/>
</dbReference>
<dbReference type="Gene3D" id="3.30.70.100">
    <property type="match status" value="1"/>
</dbReference>
<feature type="domain" description="DUF1330" evidence="1">
    <location>
        <begin position="2"/>
        <end position="95"/>
    </location>
</feature>
<keyword evidence="3" id="KW-1185">Reference proteome</keyword>
<reference evidence="2 3" key="1">
    <citation type="submission" date="2015-07" db="EMBL/GenBank/DDBJ databases">
        <authorList>
            <person name="Voget S."/>
            <person name="Dogs M."/>
            <person name="Brinkhoff T.H."/>
            <person name="Daniel R."/>
        </authorList>
    </citation>
    <scope>NUCLEOTIDE SEQUENCE [LARGE SCALE GENOMIC DNA]</scope>
    <source>
        <strain evidence="2 3">B14</strain>
        <plasmid evidence="2 3">pROLI81</plasmid>
    </source>
</reference>
<dbReference type="RefSeq" id="WP_187432338.1">
    <property type="nucleotide sequence ID" value="NZ_CP143426.1"/>
</dbReference>
<dbReference type="InterPro" id="IPR010753">
    <property type="entry name" value="DUF1330"/>
</dbReference>
<gene>
    <name evidence="2" type="ORF">ROLI_047530</name>
</gene>
<protein>
    <recommendedName>
        <fullName evidence="1">DUF1330 domain-containing protein</fullName>
    </recommendedName>
</protein>
<name>A0ABZ2C0M6_9RHOB</name>
<dbReference type="EMBL" id="CP143426">
    <property type="protein sequence ID" value="WVX51651.1"/>
    <property type="molecule type" value="Genomic_DNA"/>
</dbReference>
<keyword evidence="2" id="KW-0614">Plasmid</keyword>
<evidence type="ECO:0000259" key="1">
    <source>
        <dbReference type="Pfam" id="PF07045"/>
    </source>
</evidence>